<feature type="domain" description="SF4 helicase" evidence="14">
    <location>
        <begin position="184"/>
        <end position="448"/>
    </location>
</feature>
<keyword evidence="6 13" id="KW-0347">Helicase</keyword>
<comment type="function">
    <text evidence="10 13">The main replicative DNA helicase, it participates in initiation and elongation during chromosome replication. Travels ahead of the DNA replisome, separating dsDNA into templates for DNA synthesis. A processive ATP-dependent 5'-3' DNA helicase it has DNA-dependent ATPase activity.</text>
</comment>
<evidence type="ECO:0000256" key="7">
    <source>
        <dbReference type="ARBA" id="ARBA00022840"/>
    </source>
</evidence>
<evidence type="ECO:0000256" key="4">
    <source>
        <dbReference type="ARBA" id="ARBA00022741"/>
    </source>
</evidence>
<dbReference type="Pfam" id="PF03796">
    <property type="entry name" value="DnaB_C"/>
    <property type="match status" value="1"/>
</dbReference>
<dbReference type="GO" id="GO:0006269">
    <property type="term" value="P:DNA replication, synthesis of primer"/>
    <property type="evidence" value="ECO:0007669"/>
    <property type="project" value="UniProtKB-UniRule"/>
</dbReference>
<evidence type="ECO:0000256" key="1">
    <source>
        <dbReference type="ARBA" id="ARBA00008428"/>
    </source>
</evidence>
<evidence type="ECO:0000256" key="12">
    <source>
        <dbReference type="NCBIfam" id="TIGR00665"/>
    </source>
</evidence>
<evidence type="ECO:0000256" key="3">
    <source>
        <dbReference type="ARBA" id="ARBA00022705"/>
    </source>
</evidence>
<dbReference type="GO" id="GO:0003677">
    <property type="term" value="F:DNA binding"/>
    <property type="evidence" value="ECO:0007669"/>
    <property type="project" value="UniProtKB-UniRule"/>
</dbReference>
<evidence type="ECO:0000256" key="8">
    <source>
        <dbReference type="ARBA" id="ARBA00023125"/>
    </source>
</evidence>
<dbReference type="Gene3D" id="1.10.860.10">
    <property type="entry name" value="DNAb Helicase, Chain A"/>
    <property type="match status" value="1"/>
</dbReference>
<dbReference type="PANTHER" id="PTHR30153:SF2">
    <property type="entry name" value="REPLICATIVE DNA HELICASE"/>
    <property type="match status" value="1"/>
</dbReference>
<keyword evidence="8 13" id="KW-0238">DNA-binding</keyword>
<sequence>MPPSSDFNDSTRNLPPQSLEAELGVLGGILLVNEKIDDVIELLSPSLFYNESNQKIYAAIQHMYDTGIRGIDLVTLAHELDRRSELEEIGGAPYLTRIVEAVPHAAHVEYYAKIVRDKAIRRRLIYACTDILKDCYESPDSTDEMLQNAERNIFQILEQQEDAGSIEMREILLSAWDRINERSMRDGASGLATGFVDMDAKTNGFQPSELIILAARPSMGKTALVCNWAEGVARENNKGVLLFSLEQSRLELAERFLCIQAKINGHKLRAGDIDEVERHQLVEASQVLSELPLYIDDKAGRTVGEVGAIARRIKRKDGLGLIIIDYLQLLEPEDKGAPREQQIAQMSRRLKFIAKDLEVPVIALSQLNRGLELREDKRPKLADLRESGAIEQDADIVCFLHRPAAYDPEDRPGEAEVIIAKNRSGPTGIVPLAWRAEYMRFENYTNVNEPEGGFGL</sequence>
<accession>A0A518CKF8</accession>
<protein>
    <recommendedName>
        <fullName evidence="12 13">Replicative DNA helicase</fullName>
        <ecNumber evidence="12 13">5.6.2.3</ecNumber>
    </recommendedName>
</protein>
<evidence type="ECO:0000259" key="14">
    <source>
        <dbReference type="PROSITE" id="PS51199"/>
    </source>
</evidence>
<evidence type="ECO:0000256" key="13">
    <source>
        <dbReference type="RuleBase" id="RU362085"/>
    </source>
</evidence>
<dbReference type="Proteomes" id="UP000317178">
    <property type="component" value="Chromosome"/>
</dbReference>
<keyword evidence="4 13" id="KW-0547">Nucleotide-binding</keyword>
<organism evidence="15 16">
    <name type="scientific">Polystyrenella longa</name>
    <dbReference type="NCBI Taxonomy" id="2528007"/>
    <lineage>
        <taxon>Bacteria</taxon>
        <taxon>Pseudomonadati</taxon>
        <taxon>Planctomycetota</taxon>
        <taxon>Planctomycetia</taxon>
        <taxon>Planctomycetales</taxon>
        <taxon>Planctomycetaceae</taxon>
        <taxon>Polystyrenella</taxon>
    </lineage>
</organism>
<dbReference type="Gene3D" id="3.40.50.300">
    <property type="entry name" value="P-loop containing nucleotide triphosphate hydrolases"/>
    <property type="match status" value="1"/>
</dbReference>
<dbReference type="NCBIfam" id="TIGR00665">
    <property type="entry name" value="DnaB"/>
    <property type="match status" value="1"/>
</dbReference>
<keyword evidence="2 13" id="KW-0639">Primosome</keyword>
<dbReference type="Pfam" id="PF00772">
    <property type="entry name" value="DnaB"/>
    <property type="match status" value="1"/>
</dbReference>
<keyword evidence="5 13" id="KW-0378">Hydrolase</keyword>
<dbReference type="KEGG" id="plon:Pla110_14240"/>
<evidence type="ECO:0000313" key="16">
    <source>
        <dbReference type="Proteomes" id="UP000317178"/>
    </source>
</evidence>
<dbReference type="SUPFAM" id="SSF52540">
    <property type="entry name" value="P-loop containing nucleoside triphosphate hydrolases"/>
    <property type="match status" value="1"/>
</dbReference>
<dbReference type="EMBL" id="CP036281">
    <property type="protein sequence ID" value="QDU79710.1"/>
    <property type="molecule type" value="Genomic_DNA"/>
</dbReference>
<dbReference type="PANTHER" id="PTHR30153">
    <property type="entry name" value="REPLICATIVE DNA HELICASE DNAB"/>
    <property type="match status" value="1"/>
</dbReference>
<dbReference type="GO" id="GO:0043139">
    <property type="term" value="F:5'-3' DNA helicase activity"/>
    <property type="evidence" value="ECO:0007669"/>
    <property type="project" value="UniProtKB-EC"/>
</dbReference>
<dbReference type="InterPro" id="IPR016136">
    <property type="entry name" value="DNA_helicase_N/primase_C"/>
</dbReference>
<reference evidence="15 16" key="1">
    <citation type="submission" date="2019-02" db="EMBL/GenBank/DDBJ databases">
        <title>Deep-cultivation of Planctomycetes and their phenomic and genomic characterization uncovers novel biology.</title>
        <authorList>
            <person name="Wiegand S."/>
            <person name="Jogler M."/>
            <person name="Boedeker C."/>
            <person name="Pinto D."/>
            <person name="Vollmers J."/>
            <person name="Rivas-Marin E."/>
            <person name="Kohn T."/>
            <person name="Peeters S.H."/>
            <person name="Heuer A."/>
            <person name="Rast P."/>
            <person name="Oberbeckmann S."/>
            <person name="Bunk B."/>
            <person name="Jeske O."/>
            <person name="Meyerdierks A."/>
            <person name="Storesund J.E."/>
            <person name="Kallscheuer N."/>
            <person name="Luecker S."/>
            <person name="Lage O.M."/>
            <person name="Pohl T."/>
            <person name="Merkel B.J."/>
            <person name="Hornburger P."/>
            <person name="Mueller R.-W."/>
            <person name="Bruemmer F."/>
            <person name="Labrenz M."/>
            <person name="Spormann A.M."/>
            <person name="Op den Camp H."/>
            <person name="Overmann J."/>
            <person name="Amann R."/>
            <person name="Jetten M.S.M."/>
            <person name="Mascher T."/>
            <person name="Medema M.H."/>
            <person name="Devos D.P."/>
            <person name="Kaster A.-K."/>
            <person name="Ovreas L."/>
            <person name="Rohde M."/>
            <person name="Galperin M.Y."/>
            <person name="Jogler C."/>
        </authorList>
    </citation>
    <scope>NUCLEOTIDE SEQUENCE [LARGE SCALE GENOMIC DNA]</scope>
    <source>
        <strain evidence="15 16">Pla110</strain>
    </source>
</reference>
<comment type="similarity">
    <text evidence="1 13">Belongs to the helicase family. DnaB subfamily.</text>
</comment>
<evidence type="ECO:0000256" key="5">
    <source>
        <dbReference type="ARBA" id="ARBA00022801"/>
    </source>
</evidence>
<dbReference type="AlphaFoldDB" id="A0A518CKF8"/>
<gene>
    <name evidence="15" type="primary">dnaC</name>
    <name evidence="15" type="ORF">Pla110_14240</name>
</gene>
<keyword evidence="7 13" id="KW-0067">ATP-binding</keyword>
<comment type="catalytic activity">
    <reaction evidence="11 13">
        <text>ATP + H2O = ADP + phosphate + H(+)</text>
        <dbReference type="Rhea" id="RHEA:13065"/>
        <dbReference type="ChEBI" id="CHEBI:15377"/>
        <dbReference type="ChEBI" id="CHEBI:15378"/>
        <dbReference type="ChEBI" id="CHEBI:30616"/>
        <dbReference type="ChEBI" id="CHEBI:43474"/>
        <dbReference type="ChEBI" id="CHEBI:456216"/>
        <dbReference type="EC" id="5.6.2.3"/>
    </reaction>
</comment>
<keyword evidence="16" id="KW-1185">Reference proteome</keyword>
<dbReference type="InterPro" id="IPR027417">
    <property type="entry name" value="P-loop_NTPase"/>
</dbReference>
<keyword evidence="3 13" id="KW-0235">DNA replication</keyword>
<evidence type="ECO:0000256" key="2">
    <source>
        <dbReference type="ARBA" id="ARBA00022515"/>
    </source>
</evidence>
<evidence type="ECO:0000256" key="11">
    <source>
        <dbReference type="ARBA" id="ARBA00048954"/>
    </source>
</evidence>
<dbReference type="CDD" id="cd00984">
    <property type="entry name" value="DnaB_C"/>
    <property type="match status" value="1"/>
</dbReference>
<evidence type="ECO:0000256" key="10">
    <source>
        <dbReference type="ARBA" id="ARBA00044932"/>
    </source>
</evidence>
<evidence type="ECO:0000256" key="9">
    <source>
        <dbReference type="ARBA" id="ARBA00023235"/>
    </source>
</evidence>
<dbReference type="InterPro" id="IPR007694">
    <property type="entry name" value="DNA_helicase_DnaB-like_C"/>
</dbReference>
<dbReference type="GO" id="GO:1990077">
    <property type="term" value="C:primosome complex"/>
    <property type="evidence" value="ECO:0007669"/>
    <property type="project" value="UniProtKB-UniRule"/>
</dbReference>
<dbReference type="PROSITE" id="PS51199">
    <property type="entry name" value="SF4_HELICASE"/>
    <property type="match status" value="1"/>
</dbReference>
<name>A0A518CKF8_9PLAN</name>
<evidence type="ECO:0000256" key="6">
    <source>
        <dbReference type="ARBA" id="ARBA00022806"/>
    </source>
</evidence>
<proteinExistence type="inferred from homology"/>
<dbReference type="SUPFAM" id="SSF48024">
    <property type="entry name" value="N-terminal domain of DnaB helicase"/>
    <property type="match status" value="1"/>
</dbReference>
<dbReference type="GO" id="GO:0005829">
    <property type="term" value="C:cytosol"/>
    <property type="evidence" value="ECO:0007669"/>
    <property type="project" value="TreeGrafter"/>
</dbReference>
<dbReference type="InterPro" id="IPR007693">
    <property type="entry name" value="DNA_helicase_DnaB-like_N"/>
</dbReference>
<keyword evidence="9" id="KW-0413">Isomerase</keyword>
<evidence type="ECO:0000313" key="15">
    <source>
        <dbReference type="EMBL" id="QDU79710.1"/>
    </source>
</evidence>
<dbReference type="FunFam" id="1.10.860.10:FF:000001">
    <property type="entry name" value="Replicative DNA helicase"/>
    <property type="match status" value="1"/>
</dbReference>
<dbReference type="EC" id="5.6.2.3" evidence="12 13"/>
<dbReference type="GO" id="GO:0016887">
    <property type="term" value="F:ATP hydrolysis activity"/>
    <property type="evidence" value="ECO:0007669"/>
    <property type="project" value="RHEA"/>
</dbReference>
<dbReference type="InterPro" id="IPR036185">
    <property type="entry name" value="DNA_heli_DnaB-like_N_sf"/>
</dbReference>
<dbReference type="GO" id="GO:0005524">
    <property type="term" value="F:ATP binding"/>
    <property type="evidence" value="ECO:0007669"/>
    <property type="project" value="UniProtKB-UniRule"/>
</dbReference>
<dbReference type="RefSeq" id="WP_144994538.1">
    <property type="nucleotide sequence ID" value="NZ_CP036281.1"/>
</dbReference>
<dbReference type="InterPro" id="IPR007692">
    <property type="entry name" value="DNA_helicase_DnaB"/>
</dbReference>
<dbReference type="OrthoDB" id="9773982at2"/>